<dbReference type="Proteomes" id="UP000284706">
    <property type="component" value="Unassembled WGS sequence"/>
</dbReference>
<keyword evidence="3" id="KW-1185">Reference proteome</keyword>
<dbReference type="PANTHER" id="PTHR48045">
    <property type="entry name" value="UDP-GLYCOSYLTRANSFERASE 72B1"/>
    <property type="match status" value="1"/>
</dbReference>
<dbReference type="EMBL" id="NHYE01001335">
    <property type="protein sequence ID" value="PPQ96710.1"/>
    <property type="molecule type" value="Genomic_DNA"/>
</dbReference>
<dbReference type="Gene3D" id="3.40.50.2000">
    <property type="entry name" value="Glycogen Phosphorylase B"/>
    <property type="match status" value="2"/>
</dbReference>
<accession>A0A409Y124</accession>
<reference evidence="2 3" key="1">
    <citation type="journal article" date="2018" name="Evol. Lett.">
        <title>Horizontal gene cluster transfer increased hallucinogenic mushroom diversity.</title>
        <authorList>
            <person name="Reynolds H.T."/>
            <person name="Vijayakumar V."/>
            <person name="Gluck-Thaler E."/>
            <person name="Korotkin H.B."/>
            <person name="Matheny P.B."/>
            <person name="Slot J.C."/>
        </authorList>
    </citation>
    <scope>NUCLEOTIDE SEQUENCE [LARGE SCALE GENOMIC DNA]</scope>
    <source>
        <strain evidence="2 3">SRW20</strain>
    </source>
</reference>
<evidence type="ECO:0008006" key="4">
    <source>
        <dbReference type="Google" id="ProtNLM"/>
    </source>
</evidence>
<protein>
    <recommendedName>
        <fullName evidence="4">Glycosyltransferase family 1 protein</fullName>
    </recommendedName>
</protein>
<comment type="caution">
    <text evidence="2">The sequence shown here is derived from an EMBL/GenBank/DDBJ whole genome shotgun (WGS) entry which is preliminary data.</text>
</comment>
<dbReference type="SUPFAM" id="SSF53756">
    <property type="entry name" value="UDP-Glycosyltransferase/glycogen phosphorylase"/>
    <property type="match status" value="1"/>
</dbReference>
<dbReference type="PANTHER" id="PTHR48045:SF31">
    <property type="entry name" value="UDP-GLYCOSYLTRANSFERASE 76B1-LIKE"/>
    <property type="match status" value="1"/>
</dbReference>
<dbReference type="InParanoid" id="A0A409Y124"/>
<evidence type="ECO:0000256" key="1">
    <source>
        <dbReference type="ARBA" id="ARBA00022679"/>
    </source>
</evidence>
<dbReference type="Pfam" id="PF00201">
    <property type="entry name" value="UDPGT"/>
    <property type="match status" value="1"/>
</dbReference>
<dbReference type="AlphaFoldDB" id="A0A409Y124"/>
<sequence>MAQTHIVFLGAPSWGHIRPFCIFAARLVNENPNIIITMLLDPKFLDKAIAELAAEWGDEGGAPEDVRRRARALSAFKSDSDNLIEIMKILAVSTGPVYKALAQSEPITCAVKGTVFEAAPPPTVVIADFFAIPLIAIVRATTGQSVPILAWITGHASSRLALWAPESLGGLGDPDAKTNAEAARLGITPEEVGTKYFFPAEGKVRKIPGVPAMYDYEFYPQKRILDIPIAMLWRGINKLLHDSDGAFIVSSYDFEPESIDAFKSWLGSLNKDAYALGPLLPLNYGTVPYQPGAGGEFGAFLDKMLTEHGKHSVVFMSFGTVFWPASPEYMEVVIDGLIEKKFPFIFCFASPLAKVSDELAEKVKASGIGMLTKWSPQQFILNHPATGWFLSHCGQNSVLESLGSGIPIIAWPFDGDQPGAAAHLQEDLNVAIELIEVRTGEHGLKPRYKDGRAAKGTKEAVAAEIREVLDICRGSRGEELRKNAEAMKAKFAASWKADGVNRKEIAKFLEKYGRS</sequence>
<evidence type="ECO:0000313" key="2">
    <source>
        <dbReference type="EMBL" id="PPQ96710.1"/>
    </source>
</evidence>
<dbReference type="CDD" id="cd03784">
    <property type="entry name" value="GT1_Gtf-like"/>
    <property type="match status" value="1"/>
</dbReference>
<organism evidence="2 3">
    <name type="scientific">Gymnopilus dilepis</name>
    <dbReference type="NCBI Taxonomy" id="231916"/>
    <lineage>
        <taxon>Eukaryota</taxon>
        <taxon>Fungi</taxon>
        <taxon>Dikarya</taxon>
        <taxon>Basidiomycota</taxon>
        <taxon>Agaricomycotina</taxon>
        <taxon>Agaricomycetes</taxon>
        <taxon>Agaricomycetidae</taxon>
        <taxon>Agaricales</taxon>
        <taxon>Agaricineae</taxon>
        <taxon>Hymenogastraceae</taxon>
        <taxon>Gymnopilus</taxon>
    </lineage>
</organism>
<dbReference type="InterPro" id="IPR002213">
    <property type="entry name" value="UDP_glucos_trans"/>
</dbReference>
<gene>
    <name evidence="2" type="ORF">CVT26_010262</name>
</gene>
<keyword evidence="1" id="KW-0808">Transferase</keyword>
<evidence type="ECO:0000313" key="3">
    <source>
        <dbReference type="Proteomes" id="UP000284706"/>
    </source>
</evidence>
<dbReference type="GO" id="GO:0008194">
    <property type="term" value="F:UDP-glycosyltransferase activity"/>
    <property type="evidence" value="ECO:0007669"/>
    <property type="project" value="InterPro"/>
</dbReference>
<dbReference type="OrthoDB" id="5835829at2759"/>
<proteinExistence type="predicted"/>
<name>A0A409Y124_9AGAR</name>